<gene>
    <name evidence="2" type="ORF">BSAE_0269</name>
</gene>
<keyword evidence="1" id="KW-0812">Transmembrane</keyword>
<reference evidence="2 3" key="1">
    <citation type="submission" date="2014-03" db="EMBL/GenBank/DDBJ databases">
        <title>Genomics of Bifidobacteria.</title>
        <authorList>
            <person name="Ventura M."/>
            <person name="Milani C."/>
            <person name="Lugli G.A."/>
        </authorList>
    </citation>
    <scope>NUCLEOTIDE SEQUENCE [LARGE SCALE GENOMIC DNA]</scope>
    <source>
        <strain evidence="2 3">LMG 14934</strain>
    </source>
</reference>
<comment type="caution">
    <text evidence="2">The sequence shown here is derived from an EMBL/GenBank/DDBJ whole genome shotgun (WGS) entry which is preliminary data.</text>
</comment>
<dbReference type="InterPro" id="IPR010090">
    <property type="entry name" value="Phage_tape_meas"/>
</dbReference>
<dbReference type="EMBL" id="JGZM01000002">
    <property type="protein sequence ID" value="KFI88938.1"/>
    <property type="molecule type" value="Genomic_DNA"/>
</dbReference>
<organism evidence="2 3">
    <name type="scientific">Bifidobacterium pullorum subsp. saeculare DSM 6531 = LMG 14934</name>
    <dbReference type="NCBI Taxonomy" id="1437611"/>
    <lineage>
        <taxon>Bacteria</taxon>
        <taxon>Bacillati</taxon>
        <taxon>Actinomycetota</taxon>
        <taxon>Actinomycetes</taxon>
        <taxon>Bifidobacteriales</taxon>
        <taxon>Bifidobacteriaceae</taxon>
        <taxon>Bifidobacterium</taxon>
    </lineage>
</organism>
<name>A0A087D088_9BIFI</name>
<protein>
    <submittedName>
        <fullName evidence="2">Uncharacterized protein</fullName>
    </submittedName>
</protein>
<evidence type="ECO:0000313" key="3">
    <source>
        <dbReference type="Proteomes" id="UP000029040"/>
    </source>
</evidence>
<keyword evidence="1" id="KW-0472">Membrane</keyword>
<proteinExistence type="predicted"/>
<dbReference type="AlphaFoldDB" id="A0A087D088"/>
<dbReference type="InterPro" id="IPR007713">
    <property type="entry name" value="TMP_rpt"/>
</dbReference>
<feature type="transmembrane region" description="Helical" evidence="1">
    <location>
        <begin position="280"/>
        <end position="308"/>
    </location>
</feature>
<keyword evidence="1" id="KW-1133">Transmembrane helix</keyword>
<dbReference type="NCBIfam" id="TIGR01760">
    <property type="entry name" value="tape_meas_TP901"/>
    <property type="match status" value="1"/>
</dbReference>
<dbReference type="Gene3D" id="1.20.120.20">
    <property type="entry name" value="Apolipoprotein"/>
    <property type="match status" value="1"/>
</dbReference>
<evidence type="ECO:0000256" key="1">
    <source>
        <dbReference type="SAM" id="Phobius"/>
    </source>
</evidence>
<accession>A0A087D088</accession>
<evidence type="ECO:0000313" key="2">
    <source>
        <dbReference type="EMBL" id="KFI88938.1"/>
    </source>
</evidence>
<feature type="transmembrane region" description="Helical" evidence="1">
    <location>
        <begin position="314"/>
        <end position="335"/>
    </location>
</feature>
<dbReference type="Pfam" id="PF05017">
    <property type="entry name" value="TMP"/>
    <property type="match status" value="5"/>
</dbReference>
<dbReference type="Proteomes" id="UP000029040">
    <property type="component" value="Unassembled WGS sequence"/>
</dbReference>
<dbReference type="RefSeq" id="WP_051915867.1">
    <property type="nucleotide sequence ID" value="NZ_JDTM01000002.1"/>
</dbReference>
<sequence length="580" mass="59914">MASKKSTISVQITGDARDAIKAINQTTGEMMTLQQKTSSAVSGIASAIGSSAIVAKIGEIGKAAIDAAANLEQSIGGVDTVFKQNASQVHQWAQSAAQDLGLSQNSYNELATVIGSQLKNAGMSMDDTASKTNELITLGADLSSMFGGTTTQAVEALSSALKGEMDPIEAYGVSLNDATLQAQAASMGIGDLYKAGDRNAKMQAILAAITAQTADATGNFAREADTAQGQQQRLNAMWENAQASLGQALLPVVTQVTQKLTEMVSWVQQNASWLTPLATVLGVVAAAIIGVNAAMSAYAAVAAIVAVAQGAVNVAFLPVIAIIAAIAVAVIALAANWDTVKNAAGVAAQWISDRWNELCAWFQGAWNGIVGFFQGIWSNIQSAADSAGSAVSGAWNSAVSVVQGAWNGVVGFFQNIWNGITSGVQNVVNKIGNAFNNAVNAVKNAFNGVVSFVQGIWDTISGIIGSITSGVQGAWDTITSILPFSLAPAAMPMAAAIRPVAHAAPLITVGDPDMQGASRGTGTMLARLSGLLGHADDRRPTVVNNITYNVTLPAKIAVGEKRELIRWIVQGMNEARRQVA</sequence>